<dbReference type="Proteomes" id="UP000230709">
    <property type="component" value="Chromosome"/>
</dbReference>
<dbReference type="PANTHER" id="PTHR12910">
    <property type="entry name" value="NADH-UBIQUINONE OXIDOREDUCTASE SUBUNIT B17.2"/>
    <property type="match status" value="1"/>
</dbReference>
<dbReference type="PANTHER" id="PTHR12910:SF2">
    <property type="entry name" value="NADH DEHYDROGENASE [UBIQUINONE] 1 ALPHA SUBCOMPLEX SUBUNIT 12"/>
    <property type="match status" value="1"/>
</dbReference>
<proteinExistence type="predicted"/>
<accession>A0A2D2D3U2</accession>
<name>A0A2D2D3U2_METT3</name>
<gene>
    <name evidence="2" type="ORF">CQW49_18615</name>
</gene>
<evidence type="ECO:0000313" key="2">
    <source>
        <dbReference type="EMBL" id="ATQ69668.1"/>
    </source>
</evidence>
<dbReference type="Pfam" id="PF05071">
    <property type="entry name" value="NDUFA12"/>
    <property type="match status" value="1"/>
</dbReference>
<sequence length="135" mass="15459">MSYIIRFFTWWNKATLSTGLWTLLYGERVGSDEFGNVYYRRRGGKKDKALGFERRWVIYKGYAEGSATPPGWYGWLHHTVDTPPTDEKYEPREWELPHMPNLTGTPAAYRPPGSILATGRRAPAGGDYQAWTPEG</sequence>
<dbReference type="GO" id="GO:0006979">
    <property type="term" value="P:response to oxidative stress"/>
    <property type="evidence" value="ECO:0007669"/>
    <property type="project" value="TreeGrafter"/>
</dbReference>
<keyword evidence="3" id="KW-1185">Reference proteome</keyword>
<keyword evidence="2" id="KW-0830">Ubiquinone</keyword>
<evidence type="ECO:0000313" key="3">
    <source>
        <dbReference type="Proteomes" id="UP000230709"/>
    </source>
</evidence>
<dbReference type="EC" id="1.6.99.3" evidence="2"/>
<dbReference type="KEGG" id="mtw:CQW49_18615"/>
<protein>
    <submittedName>
        <fullName evidence="2">NADH:ubiquinone oxidoreductase subunit NDUFA12</fullName>
        <ecNumber evidence="2">1.6.99.3</ecNumber>
    </submittedName>
</protein>
<feature type="region of interest" description="Disordered" evidence="1">
    <location>
        <begin position="100"/>
        <end position="135"/>
    </location>
</feature>
<dbReference type="GO" id="GO:0045271">
    <property type="term" value="C:respiratory chain complex I"/>
    <property type="evidence" value="ECO:0007669"/>
    <property type="project" value="InterPro"/>
</dbReference>
<dbReference type="STRING" id="595536.GCA_000178815_01464"/>
<evidence type="ECO:0000256" key="1">
    <source>
        <dbReference type="SAM" id="MobiDB-lite"/>
    </source>
</evidence>
<dbReference type="AlphaFoldDB" id="A0A2D2D3U2"/>
<dbReference type="NCBIfam" id="NF006040">
    <property type="entry name" value="PRK08183.1"/>
    <property type="match status" value="1"/>
</dbReference>
<organism evidence="2 3">
    <name type="scientific">Methylosinus trichosporium (strain ATCC 35070 / NCIMB 11131 / UNIQEM 75 / OB3b)</name>
    <dbReference type="NCBI Taxonomy" id="595536"/>
    <lineage>
        <taxon>Bacteria</taxon>
        <taxon>Pseudomonadati</taxon>
        <taxon>Pseudomonadota</taxon>
        <taxon>Alphaproteobacteria</taxon>
        <taxon>Hyphomicrobiales</taxon>
        <taxon>Methylocystaceae</taxon>
        <taxon>Methylosinus</taxon>
    </lineage>
</organism>
<keyword evidence="2" id="KW-0560">Oxidoreductase</keyword>
<reference evidence="3" key="1">
    <citation type="submission" date="2017-10" db="EMBL/GenBank/DDBJ databases">
        <title>Completed PacBio SMRT sequence of Methylosinus trichosporium OB3b reveals presence of a third large plasmid.</title>
        <authorList>
            <person name="Charles T.C."/>
            <person name="Lynch M.D.J."/>
            <person name="Heil J.R."/>
            <person name="Cheng J."/>
        </authorList>
    </citation>
    <scope>NUCLEOTIDE SEQUENCE [LARGE SCALE GENOMIC DNA]</scope>
    <source>
        <strain evidence="3">OB3b</strain>
    </source>
</reference>
<dbReference type="EMBL" id="CP023737">
    <property type="protein sequence ID" value="ATQ69668.1"/>
    <property type="molecule type" value="Genomic_DNA"/>
</dbReference>
<dbReference type="GO" id="GO:0016491">
    <property type="term" value="F:oxidoreductase activity"/>
    <property type="evidence" value="ECO:0007669"/>
    <property type="project" value="UniProtKB-KW"/>
</dbReference>
<dbReference type="RefSeq" id="WP_004448531.1">
    <property type="nucleotide sequence ID" value="NZ_ADVE02000001.1"/>
</dbReference>
<dbReference type="InterPro" id="IPR007763">
    <property type="entry name" value="NDUFA12"/>
</dbReference>